<dbReference type="Proteomes" id="UP001268819">
    <property type="component" value="Unassembled WGS sequence"/>
</dbReference>
<evidence type="ECO:0000313" key="13">
    <source>
        <dbReference type="EMBL" id="MDR6596496.1"/>
    </source>
</evidence>
<dbReference type="Gene3D" id="3.40.1770.10">
    <property type="entry name" value="Urocanase superfamily"/>
    <property type="match status" value="1"/>
</dbReference>
<dbReference type="Pfam" id="PF01175">
    <property type="entry name" value="Urocanase"/>
    <property type="match status" value="1"/>
</dbReference>
<evidence type="ECO:0000259" key="10">
    <source>
        <dbReference type="Pfam" id="PF01175"/>
    </source>
</evidence>
<evidence type="ECO:0000259" key="12">
    <source>
        <dbReference type="Pfam" id="PF17392"/>
    </source>
</evidence>
<dbReference type="EMBL" id="JAVDSG010000001">
    <property type="protein sequence ID" value="MDR6596496.1"/>
    <property type="molecule type" value="Genomic_DNA"/>
</dbReference>
<dbReference type="Pfam" id="PF17391">
    <property type="entry name" value="Urocanase_N"/>
    <property type="match status" value="1"/>
</dbReference>
<feature type="binding site" evidence="9">
    <location>
        <begin position="167"/>
        <end position="169"/>
    </location>
    <ligand>
        <name>NAD(+)</name>
        <dbReference type="ChEBI" id="CHEBI:57540"/>
    </ligand>
</feature>
<dbReference type="InterPro" id="IPR038364">
    <property type="entry name" value="Urocanase_central_sf"/>
</dbReference>
<keyword evidence="6 9" id="KW-0456">Lyase</keyword>
<dbReference type="InterPro" id="IPR055351">
    <property type="entry name" value="Urocanase"/>
</dbReference>
<protein>
    <recommendedName>
        <fullName evidence="3 9">Urocanate hydratase</fullName>
        <shortName evidence="9">Urocanase</shortName>
        <ecNumber evidence="3 9">4.2.1.49</ecNumber>
    </recommendedName>
    <alternativeName>
        <fullName evidence="7 9">Imidazolonepropionate hydrolase</fullName>
    </alternativeName>
</protein>
<dbReference type="InterPro" id="IPR036190">
    <property type="entry name" value="Urocanase_sf"/>
</dbReference>
<dbReference type="InterPro" id="IPR035400">
    <property type="entry name" value="Urocanase_N"/>
</dbReference>
<comment type="pathway">
    <text evidence="1 9">Amino-acid degradation; L-histidine degradation into L-glutamate; N-formimidoyl-L-glutamate from L-histidine: step 2/3.</text>
</comment>
<feature type="binding site" evidence="9">
    <location>
        <begin position="254"/>
        <end position="258"/>
    </location>
    <ligand>
        <name>NAD(+)</name>
        <dbReference type="ChEBI" id="CHEBI:57540"/>
    </ligand>
</feature>
<dbReference type="PIRSF" id="PIRSF001423">
    <property type="entry name" value="Urocanate_hydrat"/>
    <property type="match status" value="1"/>
</dbReference>
<feature type="active site" evidence="9">
    <location>
        <position position="400"/>
    </location>
</feature>
<dbReference type="HAMAP" id="MF_00577">
    <property type="entry name" value="HutU"/>
    <property type="match status" value="1"/>
</dbReference>
<dbReference type="InterPro" id="IPR023636">
    <property type="entry name" value="Urocanase_CS"/>
</dbReference>
<dbReference type="PANTHER" id="PTHR12216">
    <property type="entry name" value="UROCANATE HYDRATASE"/>
    <property type="match status" value="1"/>
</dbReference>
<dbReference type="SUPFAM" id="SSF111326">
    <property type="entry name" value="Urocanase"/>
    <property type="match status" value="1"/>
</dbReference>
<comment type="caution">
    <text evidence="13">The sequence shown here is derived from an EMBL/GenBank/DDBJ whole genome shotgun (WGS) entry which is preliminary data.</text>
</comment>
<dbReference type="InterPro" id="IPR035401">
    <property type="entry name" value="Urocanase_C"/>
</dbReference>
<name>A0ABU1Q1F9_9PSEU</name>
<reference evidence="13 14" key="1">
    <citation type="submission" date="2023-07" db="EMBL/GenBank/DDBJ databases">
        <title>Sequencing the genomes of 1000 actinobacteria strains.</title>
        <authorList>
            <person name="Klenk H.-P."/>
        </authorList>
    </citation>
    <scope>NUCLEOTIDE SEQUENCE [LARGE SCALE GENOMIC DNA]</scope>
    <source>
        <strain evidence="13 14">DSM 43749</strain>
    </source>
</reference>
<evidence type="ECO:0000256" key="1">
    <source>
        <dbReference type="ARBA" id="ARBA00004794"/>
    </source>
</evidence>
<evidence type="ECO:0000256" key="5">
    <source>
        <dbReference type="ARBA" id="ARBA00023027"/>
    </source>
</evidence>
<keyword evidence="14" id="KW-1185">Reference proteome</keyword>
<feature type="domain" description="Urocanase C-terminal" evidence="12">
    <location>
        <begin position="341"/>
        <end position="535"/>
    </location>
</feature>
<evidence type="ECO:0000256" key="7">
    <source>
        <dbReference type="ARBA" id="ARBA00031640"/>
    </source>
</evidence>
<feature type="domain" description="Urocanase Rossmann-like" evidence="10">
    <location>
        <begin position="131"/>
        <end position="338"/>
    </location>
</feature>
<dbReference type="PROSITE" id="PS01233">
    <property type="entry name" value="UROCANASE"/>
    <property type="match status" value="1"/>
</dbReference>
<dbReference type="Gene3D" id="3.40.50.10730">
    <property type="entry name" value="Urocanase like domains"/>
    <property type="match status" value="1"/>
</dbReference>
<dbReference type="InterPro" id="IPR023637">
    <property type="entry name" value="Urocanase-like"/>
</dbReference>
<feature type="binding site" evidence="9">
    <location>
        <begin position="263"/>
        <end position="264"/>
    </location>
    <ligand>
        <name>NAD(+)</name>
        <dbReference type="ChEBI" id="CHEBI:57540"/>
    </ligand>
</feature>
<sequence>MVRAARGTELTARSWPTEAALRMFHNNLDPDVAEHPEDLVVYGGTGKAARDWPSFHAISRELANLADDETLLVQSGRPVGVMRTHEWAPRVLIANSNLVPDWANWPEFRRLEAEGLTMYGQMTAGSWIYIGTQGILQGTYETFAAVADKRFGGTLKGTLTVTAGLGGMGGAQPLAVTMNEGVALCVEADPARARRRVETRYLDEVADDLDDAVARVLAARAEGRALSVGVIGNAAEVLPELLRRDVPVDVVTDQTSAHDPLAYLPVGVSVDDWADYAAKKPEEFTDRARASMARHVEAMVGFLDRGAEVFDYGNSIRGEAKLGGYERAFDFPGFVPAYIRPLFCEGKGPFRWAALSGDPADIAATDRAILELFPEDEKLARWIRMAGERVEFQGLPARICWLGYGERHRAGLKFNEMVASGELSAPIVIGRDHLDCGSVASPYRETEAMADGSDAIADWPLLNALVNTASGATWVSLHHGGGVGIGRSIHAGQVTVADGTELAARKIERVLTNDPGMGVIRHVDAGYQRAVDVAAERGVAIPMAGA</sequence>
<evidence type="ECO:0000256" key="9">
    <source>
        <dbReference type="HAMAP-Rule" id="MF_00577"/>
    </source>
</evidence>
<evidence type="ECO:0000313" key="14">
    <source>
        <dbReference type="Proteomes" id="UP001268819"/>
    </source>
</evidence>
<comment type="function">
    <text evidence="9">Catalyzes the conversion of urocanate to 4-imidazolone-5-propionate.</text>
</comment>
<evidence type="ECO:0000256" key="2">
    <source>
        <dbReference type="ARBA" id="ARBA00007578"/>
    </source>
</evidence>
<evidence type="ECO:0000256" key="3">
    <source>
        <dbReference type="ARBA" id="ARBA00011992"/>
    </source>
</evidence>
<evidence type="ECO:0000259" key="11">
    <source>
        <dbReference type="Pfam" id="PF17391"/>
    </source>
</evidence>
<keyword evidence="4 9" id="KW-0369">Histidine metabolism</keyword>
<evidence type="ECO:0000256" key="4">
    <source>
        <dbReference type="ARBA" id="ARBA00022808"/>
    </source>
</evidence>
<dbReference type="NCBIfam" id="TIGR01228">
    <property type="entry name" value="hutU"/>
    <property type="match status" value="1"/>
</dbReference>
<dbReference type="Pfam" id="PF17392">
    <property type="entry name" value="Urocanase_C"/>
    <property type="match status" value="1"/>
</dbReference>
<dbReference type="InterPro" id="IPR035085">
    <property type="entry name" value="Urocanase_Rossmann-like"/>
</dbReference>
<dbReference type="NCBIfam" id="NF003820">
    <property type="entry name" value="PRK05414.1"/>
    <property type="match status" value="1"/>
</dbReference>
<comment type="similarity">
    <text evidence="2 9">Belongs to the urocanase family.</text>
</comment>
<dbReference type="GO" id="GO:0016153">
    <property type="term" value="F:urocanate hydratase activity"/>
    <property type="evidence" value="ECO:0007669"/>
    <property type="project" value="UniProtKB-EC"/>
</dbReference>
<feature type="binding site" evidence="9">
    <location>
        <position position="482"/>
    </location>
    <ligand>
        <name>NAD(+)</name>
        <dbReference type="ChEBI" id="CHEBI:57540"/>
    </ligand>
</feature>
<proteinExistence type="inferred from homology"/>
<comment type="subcellular location">
    <subcellularLocation>
        <location evidence="9">Cytoplasm</location>
    </subcellularLocation>
</comment>
<feature type="binding site" evidence="9">
    <location>
        <position position="121"/>
    </location>
    <ligand>
        <name>NAD(+)</name>
        <dbReference type="ChEBI" id="CHEBI:57540"/>
    </ligand>
</feature>
<keyword evidence="9" id="KW-0963">Cytoplasm</keyword>
<feature type="binding site" evidence="9">
    <location>
        <position position="192"/>
    </location>
    <ligand>
        <name>NAD(+)</name>
        <dbReference type="ChEBI" id="CHEBI:57540"/>
    </ligand>
</feature>
<organism evidence="13 14">
    <name type="scientific">Saccharothrix longispora</name>
    <dbReference type="NCBI Taxonomy" id="33920"/>
    <lineage>
        <taxon>Bacteria</taxon>
        <taxon>Bacillati</taxon>
        <taxon>Actinomycetota</taxon>
        <taxon>Actinomycetes</taxon>
        <taxon>Pseudonocardiales</taxon>
        <taxon>Pseudonocardiaceae</taxon>
        <taxon>Saccharothrix</taxon>
    </lineage>
</organism>
<keyword evidence="5 9" id="KW-0520">NAD</keyword>
<dbReference type="RefSeq" id="WP_310309586.1">
    <property type="nucleotide sequence ID" value="NZ_BAAAXB010000001.1"/>
</dbReference>
<accession>A0ABU1Q1F9</accession>
<dbReference type="PANTHER" id="PTHR12216:SF4">
    <property type="entry name" value="UROCANATE HYDRATASE"/>
    <property type="match status" value="1"/>
</dbReference>
<feature type="binding site" evidence="9">
    <location>
        <begin position="43"/>
        <end position="44"/>
    </location>
    <ligand>
        <name>NAD(+)</name>
        <dbReference type="ChEBI" id="CHEBI:57540"/>
    </ligand>
</feature>
<evidence type="ECO:0000256" key="8">
    <source>
        <dbReference type="ARBA" id="ARBA00047623"/>
    </source>
</evidence>
<feature type="domain" description="Urocanase N-terminal" evidence="11">
    <location>
        <begin position="2"/>
        <end position="128"/>
    </location>
</feature>
<feature type="binding site" evidence="9">
    <location>
        <position position="312"/>
    </location>
    <ligand>
        <name>NAD(+)</name>
        <dbReference type="ChEBI" id="CHEBI:57540"/>
    </ligand>
</feature>
<dbReference type="EC" id="4.2.1.49" evidence="3 9"/>
<feature type="binding site" evidence="9">
    <location>
        <begin position="233"/>
        <end position="234"/>
    </location>
    <ligand>
        <name>NAD(+)</name>
        <dbReference type="ChEBI" id="CHEBI:57540"/>
    </ligand>
</feature>
<gene>
    <name evidence="9" type="primary">hutU</name>
    <name evidence="13" type="ORF">J2S66_004880</name>
</gene>
<comment type="cofactor">
    <cofactor evidence="9">
        <name>NAD(+)</name>
        <dbReference type="ChEBI" id="CHEBI:57540"/>
    </cofactor>
    <text evidence="9">Binds 1 NAD(+) per subunit.</text>
</comment>
<feature type="binding site" evidence="9">
    <location>
        <position position="187"/>
    </location>
    <ligand>
        <name>NAD(+)</name>
        <dbReference type="ChEBI" id="CHEBI:57540"/>
    </ligand>
</feature>
<comment type="catalytic activity">
    <reaction evidence="8 9">
        <text>4-imidazolone-5-propanoate = trans-urocanate + H2O</text>
        <dbReference type="Rhea" id="RHEA:13101"/>
        <dbReference type="ChEBI" id="CHEBI:15377"/>
        <dbReference type="ChEBI" id="CHEBI:17771"/>
        <dbReference type="ChEBI" id="CHEBI:77893"/>
        <dbReference type="EC" id="4.2.1.49"/>
    </reaction>
</comment>
<evidence type="ECO:0000256" key="6">
    <source>
        <dbReference type="ARBA" id="ARBA00023239"/>
    </source>
</evidence>